<name>A0A504YZK0_FASGI</name>
<reference evidence="2 3" key="1">
    <citation type="submission" date="2019-04" db="EMBL/GenBank/DDBJ databases">
        <title>Annotation for the trematode Fasciola gigantica.</title>
        <authorList>
            <person name="Choi Y.-J."/>
        </authorList>
    </citation>
    <scope>NUCLEOTIDE SEQUENCE [LARGE SCALE GENOMIC DNA]</scope>
    <source>
        <strain evidence="2">Uganda_cow_1</strain>
    </source>
</reference>
<feature type="compositionally biased region" description="Polar residues" evidence="1">
    <location>
        <begin position="61"/>
        <end position="74"/>
    </location>
</feature>
<proteinExistence type="predicted"/>
<evidence type="ECO:0000313" key="3">
    <source>
        <dbReference type="Proteomes" id="UP000316759"/>
    </source>
</evidence>
<dbReference type="EMBL" id="SUNJ01001328">
    <property type="protein sequence ID" value="TPP66864.1"/>
    <property type="molecule type" value="Genomic_DNA"/>
</dbReference>
<feature type="region of interest" description="Disordered" evidence="1">
    <location>
        <begin position="61"/>
        <end position="130"/>
    </location>
</feature>
<dbReference type="AlphaFoldDB" id="A0A504YZK0"/>
<accession>A0A504YZK0</accession>
<organism evidence="2 3">
    <name type="scientific">Fasciola gigantica</name>
    <name type="common">Giant liver fluke</name>
    <dbReference type="NCBI Taxonomy" id="46835"/>
    <lineage>
        <taxon>Eukaryota</taxon>
        <taxon>Metazoa</taxon>
        <taxon>Spiralia</taxon>
        <taxon>Lophotrochozoa</taxon>
        <taxon>Platyhelminthes</taxon>
        <taxon>Trematoda</taxon>
        <taxon>Digenea</taxon>
        <taxon>Plagiorchiida</taxon>
        <taxon>Echinostomata</taxon>
        <taxon>Echinostomatoidea</taxon>
        <taxon>Fasciolidae</taxon>
        <taxon>Fasciola</taxon>
    </lineage>
</organism>
<comment type="caution">
    <text evidence="2">The sequence shown here is derived from an EMBL/GenBank/DDBJ whole genome shotgun (WGS) entry which is preliminary data.</text>
</comment>
<sequence length="332" mass="38546">LVYAPFQLKNHGALVGPDCTASWREKWALVRDERNQLREELRQTPTKQLVFANKQIRQLQTERTNKPTVSNAVNVGSRAETGSDPNRTNQFRATSSPLESKPTTREFQRANSEVQSQTDKGSSIFTADNDDSDACLDPNSLIQWWKEQCEFLTQELRRMLELNTEQWARCEKLSCENRLLKLENSRIKRRSLEEALLHSGLRNISREKLLSDTSMMTEFPLRRPDDDAPVSTELSRTLSPVGDCESRPVQDEYKAQVVHLQRRICVLVNERNQLYSRLERAVFHRNRLEAHVSIFRIDRPRSIFNILIHHTKPDLLESFTVVTTVGRVEYFP</sequence>
<gene>
    <name evidence="2" type="ORF">FGIG_06729</name>
</gene>
<feature type="compositionally biased region" description="Polar residues" evidence="1">
    <location>
        <begin position="109"/>
        <end position="126"/>
    </location>
</feature>
<evidence type="ECO:0008006" key="4">
    <source>
        <dbReference type="Google" id="ProtNLM"/>
    </source>
</evidence>
<evidence type="ECO:0000313" key="2">
    <source>
        <dbReference type="EMBL" id="TPP66864.1"/>
    </source>
</evidence>
<feature type="compositionally biased region" description="Polar residues" evidence="1">
    <location>
        <begin position="83"/>
        <end position="98"/>
    </location>
</feature>
<keyword evidence="3" id="KW-1185">Reference proteome</keyword>
<dbReference type="OrthoDB" id="5984396at2759"/>
<dbReference type="Proteomes" id="UP000316759">
    <property type="component" value="Unassembled WGS sequence"/>
</dbReference>
<feature type="non-terminal residue" evidence="2">
    <location>
        <position position="1"/>
    </location>
</feature>
<evidence type="ECO:0000256" key="1">
    <source>
        <dbReference type="SAM" id="MobiDB-lite"/>
    </source>
</evidence>
<protein>
    <recommendedName>
        <fullName evidence="4">Coiled-coil domain-containing protein</fullName>
    </recommendedName>
</protein>